<dbReference type="Proteomes" id="UP000076882">
    <property type="component" value="Unassembled WGS sequence"/>
</dbReference>
<dbReference type="Proteomes" id="UP000076872">
    <property type="component" value="Unassembled WGS sequence"/>
</dbReference>
<evidence type="ECO:0000313" key="4">
    <source>
        <dbReference type="Proteomes" id="UP000076872"/>
    </source>
</evidence>
<dbReference type="AlphaFoldDB" id="A0A166CAD8"/>
<proteinExistence type="predicted"/>
<gene>
    <name evidence="2" type="ORF">Lp19_2394</name>
    <name evidence="3" type="ORF">NAB2_2048</name>
    <name evidence="1" type="ORF">Nizo2260_1235</name>
</gene>
<dbReference type="Proteomes" id="UP000076989">
    <property type="component" value="Unassembled WGS sequence"/>
</dbReference>
<accession>A0A166CAD8</accession>
<protein>
    <submittedName>
        <fullName evidence="2">Uncharacterized protein</fullName>
    </submittedName>
</protein>
<sequence>MKNTVVVTHNPDKATATVSHELGEISLGTAVHRCDTSAHRLQ</sequence>
<evidence type="ECO:0000313" key="3">
    <source>
        <dbReference type="EMBL" id="KZV01428.1"/>
    </source>
</evidence>
<evidence type="ECO:0000313" key="2">
    <source>
        <dbReference type="EMBL" id="KZU94420.1"/>
    </source>
</evidence>
<comment type="caution">
    <text evidence="2">The sequence shown here is derived from an EMBL/GenBank/DDBJ whole genome shotgun (WGS) entry which is preliminary data.</text>
</comment>
<dbReference type="EMBL" id="LUWI01000018">
    <property type="protein sequence ID" value="KZU05255.1"/>
    <property type="molecule type" value="Genomic_DNA"/>
</dbReference>
<dbReference type="EMBL" id="LUXO01000033">
    <property type="protein sequence ID" value="KZV01428.1"/>
    <property type="molecule type" value="Genomic_DNA"/>
</dbReference>
<dbReference type="PATRIC" id="fig|1590.142.peg.934"/>
<name>A0A166CAD8_LACPN</name>
<dbReference type="RefSeq" id="WP_003641242.1">
    <property type="nucleotide sequence ID" value="NZ_CAKMBR010000002.1"/>
</dbReference>
<dbReference type="EMBL" id="LUXM01000033">
    <property type="protein sequence ID" value="KZU94420.1"/>
    <property type="molecule type" value="Genomic_DNA"/>
</dbReference>
<evidence type="ECO:0000313" key="5">
    <source>
        <dbReference type="Proteomes" id="UP000076882"/>
    </source>
</evidence>
<evidence type="ECO:0000313" key="1">
    <source>
        <dbReference type="EMBL" id="KZU05255.1"/>
    </source>
</evidence>
<organism evidence="2 5">
    <name type="scientific">Lactiplantibacillus plantarum</name>
    <name type="common">Lactobacillus plantarum</name>
    <dbReference type="NCBI Taxonomy" id="1590"/>
    <lineage>
        <taxon>Bacteria</taxon>
        <taxon>Bacillati</taxon>
        <taxon>Bacillota</taxon>
        <taxon>Bacilli</taxon>
        <taxon>Lactobacillales</taxon>
        <taxon>Lactobacillaceae</taxon>
        <taxon>Lactiplantibacillus</taxon>
    </lineage>
</organism>
<evidence type="ECO:0000313" key="6">
    <source>
        <dbReference type="Proteomes" id="UP000076989"/>
    </source>
</evidence>
<reference evidence="4 5" key="1">
    <citation type="submission" date="2016-03" db="EMBL/GenBank/DDBJ databases">
        <title>Comparative genomics of 54 Lactobacillus plantarum strains reveals genomic uncoupling from niche constraints.</title>
        <authorList>
            <person name="Martino M.E."/>
        </authorList>
    </citation>
    <scope>NUCLEOTIDE SEQUENCE [LARGE SCALE GENOMIC DNA]</scope>
    <source>
        <strain evidence="2 5">19.1</strain>
        <strain evidence="3 4">NAB2</strain>
        <strain evidence="1 6">Nizo2260</strain>
    </source>
</reference>